<dbReference type="InterPro" id="IPR043504">
    <property type="entry name" value="Peptidase_S1_PA_chymotrypsin"/>
</dbReference>
<comment type="caution">
    <text evidence="7">The sequence shown here is derived from an EMBL/GenBank/DDBJ whole genome shotgun (WGS) entry which is preliminary data.</text>
</comment>
<dbReference type="Pfam" id="PF13365">
    <property type="entry name" value="Trypsin_2"/>
    <property type="match status" value="1"/>
</dbReference>
<sequence length="333" mass="37834">MDWNRQLTALNYFLANMYDEKEETKRLSEEGGLNKIQIRFSEQAITNWYNILRHAAFEEDKIIRFLTFITDTPQEKGYKNEFLKGIIENIRQHTISKSGPDTTMDWKSDTITKADKEKLMGNRSNILPISFLEIGMDCSKAVARIRVGNELGTGFLIANNWLITNNHVLDSLSAAESASIQFNYQLSKKGNHIEHEDCELDPGNGRFFTDEKDDWTIVKVKGDLNEKYGALRLAEKGISKTEFVNIIQHPEGGPKQIALYNNMVTYSDENIVQYLTDTLPGSSGSPVFNTNWEVVALHFSGGWTSEPGNANPVYRNMGLNIRKLVKVLQDNNL</sequence>
<evidence type="ECO:0000256" key="1">
    <source>
        <dbReference type="ARBA" id="ARBA00008764"/>
    </source>
</evidence>
<keyword evidence="8" id="KW-1185">Reference proteome</keyword>
<protein>
    <recommendedName>
        <fullName evidence="6">Serine protease</fullName>
        <ecNumber evidence="6">3.4.21.-</ecNumber>
    </recommendedName>
</protein>
<keyword evidence="3" id="KW-0732">Signal</keyword>
<dbReference type="AlphaFoldDB" id="A0A6N8JJU0"/>
<evidence type="ECO:0000313" key="7">
    <source>
        <dbReference type="EMBL" id="MVT44659.1"/>
    </source>
</evidence>
<organism evidence="7 8">
    <name type="scientific">Chitinophaga oryziterrae</name>
    <dbReference type="NCBI Taxonomy" id="1031224"/>
    <lineage>
        <taxon>Bacteria</taxon>
        <taxon>Pseudomonadati</taxon>
        <taxon>Bacteroidota</taxon>
        <taxon>Chitinophagia</taxon>
        <taxon>Chitinophagales</taxon>
        <taxon>Chitinophagaceae</taxon>
        <taxon>Chitinophaga</taxon>
    </lineage>
</organism>
<comment type="similarity">
    <text evidence="1 6">Belongs to the peptidase S1B family.</text>
</comment>
<dbReference type="PANTHER" id="PTHR36234:SF5">
    <property type="entry name" value="LYSYL ENDOPEPTIDASE"/>
    <property type="match status" value="1"/>
</dbReference>
<reference evidence="7 8" key="1">
    <citation type="submission" date="2019-12" db="EMBL/GenBank/DDBJ databases">
        <title>The draft genomic sequence of strain Chitinophaga oryziterrae JCM 16595.</title>
        <authorList>
            <person name="Zhang X."/>
        </authorList>
    </citation>
    <scope>NUCLEOTIDE SEQUENCE [LARGE SCALE GENOMIC DNA]</scope>
    <source>
        <strain evidence="7 8">JCM 16595</strain>
    </source>
</reference>
<gene>
    <name evidence="7" type="ORF">GO495_28965</name>
</gene>
<dbReference type="Gene3D" id="2.40.10.10">
    <property type="entry name" value="Trypsin-like serine proteases"/>
    <property type="match status" value="2"/>
</dbReference>
<evidence type="ECO:0000313" key="8">
    <source>
        <dbReference type="Proteomes" id="UP000468388"/>
    </source>
</evidence>
<dbReference type="EC" id="3.4.21.-" evidence="6"/>
<dbReference type="PANTHER" id="PTHR36234">
    <property type="entry name" value="LYSYL ENDOPEPTIDASE"/>
    <property type="match status" value="1"/>
</dbReference>
<dbReference type="InterPro" id="IPR009003">
    <property type="entry name" value="Peptidase_S1_PA"/>
</dbReference>
<dbReference type="SUPFAM" id="SSF50494">
    <property type="entry name" value="Trypsin-like serine proteases"/>
    <property type="match status" value="1"/>
</dbReference>
<dbReference type="GO" id="GO:0006508">
    <property type="term" value="P:proteolysis"/>
    <property type="evidence" value="ECO:0007669"/>
    <property type="project" value="UniProtKB-KW"/>
</dbReference>
<dbReference type="GO" id="GO:0008236">
    <property type="term" value="F:serine-type peptidase activity"/>
    <property type="evidence" value="ECO:0007669"/>
    <property type="project" value="UniProtKB-KW"/>
</dbReference>
<dbReference type="PRINTS" id="PR00839">
    <property type="entry name" value="V8PROTEASE"/>
</dbReference>
<dbReference type="OrthoDB" id="9770276at2"/>
<evidence type="ECO:0000256" key="2">
    <source>
        <dbReference type="ARBA" id="ARBA00022670"/>
    </source>
</evidence>
<keyword evidence="5 6" id="KW-0720">Serine protease</keyword>
<proteinExistence type="inferred from homology"/>
<dbReference type="RefSeq" id="WP_157303446.1">
    <property type="nucleotide sequence ID" value="NZ_BAAAZB010000018.1"/>
</dbReference>
<evidence type="ECO:0000256" key="5">
    <source>
        <dbReference type="ARBA" id="ARBA00022825"/>
    </source>
</evidence>
<evidence type="ECO:0000256" key="6">
    <source>
        <dbReference type="RuleBase" id="RU004296"/>
    </source>
</evidence>
<dbReference type="EMBL" id="WRXO01000012">
    <property type="protein sequence ID" value="MVT44659.1"/>
    <property type="molecule type" value="Genomic_DNA"/>
</dbReference>
<evidence type="ECO:0000256" key="4">
    <source>
        <dbReference type="ARBA" id="ARBA00022801"/>
    </source>
</evidence>
<accession>A0A6N8JJU0</accession>
<dbReference type="Proteomes" id="UP000468388">
    <property type="component" value="Unassembled WGS sequence"/>
</dbReference>
<keyword evidence="4 6" id="KW-0378">Hydrolase</keyword>
<name>A0A6N8JJU0_9BACT</name>
<keyword evidence="2 6" id="KW-0645">Protease</keyword>
<dbReference type="InterPro" id="IPR008256">
    <property type="entry name" value="Peptidase_S1B"/>
</dbReference>
<evidence type="ECO:0000256" key="3">
    <source>
        <dbReference type="ARBA" id="ARBA00022729"/>
    </source>
</evidence>